<organism evidence="1 2">
    <name type="scientific">Lentinus brumalis</name>
    <dbReference type="NCBI Taxonomy" id="2498619"/>
    <lineage>
        <taxon>Eukaryota</taxon>
        <taxon>Fungi</taxon>
        <taxon>Dikarya</taxon>
        <taxon>Basidiomycota</taxon>
        <taxon>Agaricomycotina</taxon>
        <taxon>Agaricomycetes</taxon>
        <taxon>Polyporales</taxon>
        <taxon>Polyporaceae</taxon>
        <taxon>Lentinus</taxon>
    </lineage>
</organism>
<name>A0A371CYC8_9APHY</name>
<accession>A0A371CYC8</accession>
<evidence type="ECO:0000313" key="1">
    <source>
        <dbReference type="EMBL" id="RDX45293.1"/>
    </source>
</evidence>
<dbReference type="AlphaFoldDB" id="A0A371CYC8"/>
<proteinExistence type="predicted"/>
<evidence type="ECO:0000313" key="2">
    <source>
        <dbReference type="Proteomes" id="UP000256964"/>
    </source>
</evidence>
<protein>
    <submittedName>
        <fullName evidence="1">Uncharacterized protein</fullName>
    </submittedName>
</protein>
<sequence length="277" mass="29748">MRRLPPARLSSGAGWLSRGVLLATTSSTMYSGTIHSLPPSAQCSPSTSRDPRTGKHGTYLIGSDVHIASHIWRCPSSFASLTSPTSHPRPMLSSGPAVLSIPPAVRVHAPCSCVSPCMDLLDGPLTEARHSVCVEWLFWSRSLRLLRPGLYHVTVSAPAPVESIIGLRFGTLREAEDVERILLPAPSIYSGAVVSLLHTESITRSTRRIRPALSALASTGQASLQATILSPRSPFSLHSNLSTVLSFSVWIPYSDAQKSAISDLVSALGRIPWQTWG</sequence>
<gene>
    <name evidence="1" type="ORF">OH76DRAFT_1012351</name>
</gene>
<reference evidence="1 2" key="1">
    <citation type="journal article" date="2018" name="Biotechnol. Biofuels">
        <title>Integrative visual omics of the white-rot fungus Polyporus brumalis exposes the biotechnological potential of its oxidative enzymes for delignifying raw plant biomass.</title>
        <authorList>
            <person name="Miyauchi S."/>
            <person name="Rancon A."/>
            <person name="Drula E."/>
            <person name="Hage H."/>
            <person name="Chaduli D."/>
            <person name="Favel A."/>
            <person name="Grisel S."/>
            <person name="Henrissat B."/>
            <person name="Herpoel-Gimbert I."/>
            <person name="Ruiz-Duenas F.J."/>
            <person name="Chevret D."/>
            <person name="Hainaut M."/>
            <person name="Lin J."/>
            <person name="Wang M."/>
            <person name="Pangilinan J."/>
            <person name="Lipzen A."/>
            <person name="Lesage-Meessen L."/>
            <person name="Navarro D."/>
            <person name="Riley R."/>
            <person name="Grigoriev I.V."/>
            <person name="Zhou S."/>
            <person name="Raouche S."/>
            <person name="Rosso M.N."/>
        </authorList>
    </citation>
    <scope>NUCLEOTIDE SEQUENCE [LARGE SCALE GENOMIC DNA]</scope>
    <source>
        <strain evidence="1 2">BRFM 1820</strain>
    </source>
</reference>
<dbReference type="EMBL" id="KZ857439">
    <property type="protein sequence ID" value="RDX45293.1"/>
    <property type="molecule type" value="Genomic_DNA"/>
</dbReference>
<keyword evidence="2" id="KW-1185">Reference proteome</keyword>
<dbReference type="Proteomes" id="UP000256964">
    <property type="component" value="Unassembled WGS sequence"/>
</dbReference>